<dbReference type="PROSITE" id="PS00018">
    <property type="entry name" value="EF_HAND_1"/>
    <property type="match status" value="2"/>
</dbReference>
<dbReference type="SUPFAM" id="SSF53300">
    <property type="entry name" value="vWA-like"/>
    <property type="match status" value="1"/>
</dbReference>
<accession>A0ABY0EYY4</accession>
<dbReference type="SMART" id="SM00327">
    <property type="entry name" value="VWA"/>
    <property type="match status" value="1"/>
</dbReference>
<comment type="caution">
    <text evidence="3">The sequence shown here is derived from an EMBL/GenBank/DDBJ whole genome shotgun (WGS) entry which is preliminary data.</text>
</comment>
<dbReference type="InterPro" id="IPR011049">
    <property type="entry name" value="Serralysin-like_metalloprot_C"/>
</dbReference>
<organism evidence="3 4">
    <name type="scientific">Aliarcobacter trophiarum LMG 25534</name>
    <dbReference type="NCBI Taxonomy" id="1032241"/>
    <lineage>
        <taxon>Bacteria</taxon>
        <taxon>Pseudomonadati</taxon>
        <taxon>Campylobacterota</taxon>
        <taxon>Epsilonproteobacteria</taxon>
        <taxon>Campylobacterales</taxon>
        <taxon>Arcobacteraceae</taxon>
        <taxon>Aliarcobacter</taxon>
    </lineage>
</organism>
<dbReference type="PROSITE" id="PS50234">
    <property type="entry name" value="VWFA"/>
    <property type="match status" value="1"/>
</dbReference>
<dbReference type="Pfam" id="PF00092">
    <property type="entry name" value="VWA"/>
    <property type="match status" value="1"/>
</dbReference>
<feature type="compositionally biased region" description="Low complexity" evidence="1">
    <location>
        <begin position="123"/>
        <end position="132"/>
    </location>
</feature>
<feature type="domain" description="VWFA" evidence="2">
    <location>
        <begin position="1246"/>
        <end position="1476"/>
    </location>
</feature>
<dbReference type="EMBL" id="PDKD01000014">
    <property type="protein sequence ID" value="RXJ89988.1"/>
    <property type="molecule type" value="Genomic_DNA"/>
</dbReference>
<dbReference type="PRINTS" id="PR00313">
    <property type="entry name" value="CABNDNGRPT"/>
</dbReference>
<gene>
    <name evidence="3" type="ORF">CRU87_07870</name>
</gene>
<keyword evidence="4" id="KW-1185">Reference proteome</keyword>
<dbReference type="RefSeq" id="WP_128997259.1">
    <property type="nucleotide sequence ID" value="NZ_PDKD01000014.1"/>
</dbReference>
<proteinExistence type="predicted"/>
<evidence type="ECO:0000313" key="4">
    <source>
        <dbReference type="Proteomes" id="UP000289132"/>
    </source>
</evidence>
<feature type="region of interest" description="Disordered" evidence="1">
    <location>
        <begin position="123"/>
        <end position="146"/>
    </location>
</feature>
<evidence type="ECO:0000256" key="1">
    <source>
        <dbReference type="SAM" id="MobiDB-lite"/>
    </source>
</evidence>
<sequence length="1730" mass="184101">MANLAKIQSIAQGQFFVKDSLGNFVELKIGDTISLNDIVVAANSNTDLSKIEILFDTNELVVLNQGETLLDETLLASTFGNEELAFEKNGLDETLNAWNNTDGNIDDMETAAGDVTEQATNAGNEEAADGGALRSKFNSRDGDSADIVSDLRDTSFGGTTTQEPQEQIPTELLNPTATTPVAPTTPIIPVDTTATPAPTVVITEDVNNDGLISKAELDGKVDVTITVPTEANVGDTLNVTNPDGTITTVEITADIKTNGYKTSYDAPAEGGTITVSATITDKAGNTSAEGKDSAVLDTTATPAPTVVITEDVNNDGLISKAELDGKVDVTITVPTEANVGDTLNVTNPDGTITTVEITADIKTNGYKTSYDAPAEGGTITVSATITDKAGNTSAEGKDSAVLDTTTDYTLTSTASGDEENASITYTVTFTNPTTQAETVTFKVGNETITIDVPANSTGASKTVSYADAAKDYYQDVTNVPAPTDLSSTNNSKFEDLNPVNNAEEKLFEDHKDTTTVTIEAVKVTDKVITKDNLENNQGFTVKAKDPYGNDAKISTHTGPSGFGVESLAETTSGKLGQTDKVYSGHTSEIGVVKDGSTYKSESIEVEFKNPIQTLDVAFAWRHNGETARVDFYNGNEKVGYAIVSGGGNDVDAIIKYYDKNGKLKETVKAQGGTDNVDLVYTFKPAGDKTFTKAVFSAEGAGSDYLIHSISYKEVSDGDNTTIVGSDEVAFKISTSNIPDPSKYDFKTTFPTADVKIVDDSGKVVFEGTVNLDKNGNAIVTVRTDGTKDLKAEVSNVQGNFEAVDYENAKIEVESSIKATASNDSFTTLEDTNYILKTTDFGDNSKNVAKIKFDSVPENGKVYVLKSEYTGSMNDRAEYTSSENKVYIEVKAGDIVDISKIENGNVVFVPNKDTDEDGSFNFSVSNGNGNFSESYETKVNVTAVADAPEVSINITKVGIVTEGENEPSSNGIKVDYGDVTLDSKNTTITHGIDTSVDVSSGKFGGSLTTSNSSDTIKVGHMTGSINGGLGQDTLILGGNKADYLITIQSSKEVISYDQWKEYNDKNPDNGISYEFKNSKTGEDFTVANIEKINFADSGKSFDVYNVDISASLNDKDGSETLTVVIKGVPDGAKLYDLNGEQVFTINGEYNVTVPNGAKDILGSLTMKVPESYKGEINLQIEATATEKNDNTDGKNFATAEDTSHIDTPTIKVDPNTPNSINGGSGDDILIGDTGGASKNIIAGKNYNIALVVDTSGSMVESSGSKTAWGTTISRLDLLKDSLKNLANSLKGHDGKVNVSIIGFSAKADEPITFNDLTSENISDLIAKIDALKAEGGTNYEDAFLKTTSWFNTQNVTYGKAQGYENLTYFLTDGDPTVSNSDNSKGATTEYGDMKNAVDAFKTLSGQSTVHAIGIGNGINENYLRFFDNTDIIGKGDVSFGSWFWQQTVSGNIGKPDIVNTAEDLKAALQGGSVSEDILDVGSDITNGGAGDDIIFGDSINTDNLLWNGRFTEGHKDYMIKGQGINALDKFLSLTKDGYSSMSEADKNMAKYDYIKEHHKELNVDGDTRGGDDILSGGEGRDIIYGQGGDDTIITDINTNNGKADGDILIDGGAGFDTVKLEGNSNIDFSKLEDLSITNIEAIDLRDGDHSLTNIRLEDVLKMTDNNNELIILGDDKDSILFKDTIGENGEKQTWSKTAGEGEDKGFDIYVNSGDPTVQVKVEQPISDGITN</sequence>
<reference evidence="3 4" key="1">
    <citation type="submission" date="2017-10" db="EMBL/GenBank/DDBJ databases">
        <title>Genomics of the genus Arcobacter.</title>
        <authorList>
            <person name="Perez-Cataluna A."/>
            <person name="Figueras M.J."/>
        </authorList>
    </citation>
    <scope>NUCLEOTIDE SEQUENCE [LARGE SCALE GENOMIC DNA]</scope>
    <source>
        <strain evidence="3 4">LMG 25534</strain>
    </source>
</reference>
<dbReference type="InterPro" id="IPR036465">
    <property type="entry name" value="vWFA_dom_sf"/>
</dbReference>
<dbReference type="Gene3D" id="2.60.40.10">
    <property type="entry name" value="Immunoglobulins"/>
    <property type="match status" value="2"/>
</dbReference>
<dbReference type="SUPFAM" id="SSF51120">
    <property type="entry name" value="beta-Roll"/>
    <property type="match status" value="1"/>
</dbReference>
<dbReference type="InterPro" id="IPR018247">
    <property type="entry name" value="EF_Hand_1_Ca_BS"/>
</dbReference>
<evidence type="ECO:0000259" key="2">
    <source>
        <dbReference type="PROSITE" id="PS50234"/>
    </source>
</evidence>
<protein>
    <recommendedName>
        <fullName evidence="2">VWFA domain-containing protein</fullName>
    </recommendedName>
</protein>
<dbReference type="CDD" id="cd00198">
    <property type="entry name" value="vWFA"/>
    <property type="match status" value="1"/>
</dbReference>
<dbReference type="InterPro" id="IPR002035">
    <property type="entry name" value="VWF_A"/>
</dbReference>
<dbReference type="Gene3D" id="3.40.50.410">
    <property type="entry name" value="von Willebrand factor, type A domain"/>
    <property type="match status" value="1"/>
</dbReference>
<evidence type="ECO:0000313" key="3">
    <source>
        <dbReference type="EMBL" id="RXJ89988.1"/>
    </source>
</evidence>
<dbReference type="Proteomes" id="UP000289132">
    <property type="component" value="Unassembled WGS sequence"/>
</dbReference>
<name>A0ABY0EYY4_9BACT</name>
<dbReference type="InterPro" id="IPR013783">
    <property type="entry name" value="Ig-like_fold"/>
</dbReference>